<dbReference type="Proteomes" id="UP000504635">
    <property type="component" value="Unplaced"/>
</dbReference>
<evidence type="ECO:0000313" key="4">
    <source>
        <dbReference type="Proteomes" id="UP000504635"/>
    </source>
</evidence>
<accession>A0A6J2YUK9</accession>
<dbReference type="KEGG" id="soy:115890775"/>
<gene>
    <name evidence="5" type="primary">LOC115890775</name>
</gene>
<keyword evidence="3" id="KW-0418">Kinase</keyword>
<keyword evidence="4" id="KW-1185">Reference proteome</keyword>
<dbReference type="GO" id="GO:0006139">
    <property type="term" value="P:nucleobase-containing compound metabolic process"/>
    <property type="evidence" value="ECO:0007669"/>
    <property type="project" value="InterPro"/>
</dbReference>
<dbReference type="SUPFAM" id="SSF52540">
    <property type="entry name" value="P-loop containing nucleoside triphosphate hydrolases"/>
    <property type="match status" value="3"/>
</dbReference>
<evidence type="ECO:0000256" key="3">
    <source>
        <dbReference type="ARBA" id="ARBA00022777"/>
    </source>
</evidence>
<name>A0A6J2YUK9_SITOR</name>
<dbReference type="RefSeq" id="XP_030766969.1">
    <property type="nucleotide sequence ID" value="XM_030911109.1"/>
</dbReference>
<organism evidence="4 5">
    <name type="scientific">Sitophilus oryzae</name>
    <name type="common">Rice weevil</name>
    <name type="synonym">Curculio oryzae</name>
    <dbReference type="NCBI Taxonomy" id="7048"/>
    <lineage>
        <taxon>Eukaryota</taxon>
        <taxon>Metazoa</taxon>
        <taxon>Ecdysozoa</taxon>
        <taxon>Arthropoda</taxon>
        <taxon>Hexapoda</taxon>
        <taxon>Insecta</taxon>
        <taxon>Pterygota</taxon>
        <taxon>Neoptera</taxon>
        <taxon>Endopterygota</taxon>
        <taxon>Coleoptera</taxon>
        <taxon>Polyphaga</taxon>
        <taxon>Cucujiformia</taxon>
        <taxon>Curculionidae</taxon>
        <taxon>Dryophthorinae</taxon>
        <taxon>Sitophilus</taxon>
    </lineage>
</organism>
<dbReference type="GeneID" id="115890775"/>
<keyword evidence="1" id="KW-0808">Transferase</keyword>
<dbReference type="Gene3D" id="3.40.50.300">
    <property type="entry name" value="P-loop containing nucleotide triphosphate hydrolases"/>
    <property type="match status" value="4"/>
</dbReference>
<evidence type="ECO:0000256" key="2">
    <source>
        <dbReference type="ARBA" id="ARBA00022741"/>
    </source>
</evidence>
<protein>
    <submittedName>
        <fullName evidence="5">Adenylate kinase 9-like</fullName>
    </submittedName>
</protein>
<reference evidence="5" key="1">
    <citation type="submission" date="2025-08" db="UniProtKB">
        <authorList>
            <consortium name="RefSeq"/>
        </authorList>
    </citation>
    <scope>IDENTIFICATION</scope>
    <source>
        <tissue evidence="5">Gonads</tissue>
    </source>
</reference>
<sequence>MCNIKPNKTDYYLPQDQFFNDVIIDQSFLVRAQDLKNIDFAKVNDKEQPSRTNEHWYPGANSYYNHVEDIDPFNKVNYLLATPEIVDKCLQKKGPSTHTYDAYTEREAQVRYLESIPVSFIIMGKPDIGQKELGKRLAEYWKCVYIDPQTLIEEEVESKSCAGECIEFNLRNGRSIGIDIILNLLKKRVGSDICLHRGFVICGLPVIPNDLYEEEPISTESAIFTAKDIFQSICKTVTNICCLPSDTHILDANSKDNVSQAKHKENEKIEETFSENYLKIGRDYEKQLDFLFDLLNGPFFIINVYCGSIDVVNRRDSNRFYLQTRETINLQKQHYNKLYRNMFLSGNNSEFEQDFIDMDSFEVDLFRLKDLVKIPCDFNASVSAQLDYYHYTALQFIKSRVLAHSAEYFIKVDGRTTVTRMLNIIKSRLNIMNVQKVLIPNKLSDTELEAFYTTQETLLGPEDEEEQKEQNEEKRLTPKEYFEQLRKVQAPSNKYMWSWSDWESLCPVSMRSGYIREGNVKYAVQFMNKIFFLFDNESYLKFYSNPRPFLLPPFPKTSCKIVIFGPRLSGRSALAQCLAYYFDGTVLSTVKIMKAYLDERQDEYLSKIKKLATAEAIALLNEQRKIEAEEREKERIDQIREWLKTTIGYLEEMVNIFDEIAKEEKVEHFEISSFPMQMKRITTQDMLEDTEFATALAKIREELFNLGVPIYKMDEQTWRSLLTERKKLLQYLPLELAHKQAVKPATAKDDFVKEYVNDSLARAGLGNIQLNAGGLLETFMRHFRIAEEKYKSKDLGNGGWIIDGMMCNLEVIDGFFPLYIGDEVIVLTDPDGQFLEKRFADGISTYFREYKQFFEDIGLPDAAHRSPSISSTKSTEESFIRDVLDNLLDSGSFYFNPETNKPDPSQRLEEYKNDLLGFQNDWEKIKEFYLQHNITPREINVANKSFPQLFREVIKNIQDKYRARAHPRKIVEKSNVPNDLEEKGSDLETEDTTIVGTKPEENRENIWTYGDTWHYCPVTLHENWVLWKGKRQFALTYNDHDYLLATEKDYKKFLKDPWEFLPFSVKKCPPPRICIVGVTGCGKTTLAKEISNNYGLIYVSYEHFLKTCFNVRANQTLNELATDRNSVLYNYLQGNVPLPENAVEKLAKYWLGEPYKSKGFVLDDFPRTPRDIEFMVRKKLIPDMIIYPSSTESYLKTKFIDRALKSWQESMDKHRQEIELRHSKALEKWREDRAISFNILIEEKREKRYSERIQDKQVDAEQSETNSQISYDSVAEQKDLEEVNKVLDEEFPPLKFDVPTENPEAFVSKTKPLIFNTVQKDIELIKKIKEKALLEEIPFSEISLNLDNFNKTIIASYLLLEPIKFRNDSYLEHCYEVSLELADRLLSSGYFFLSKFGKTCPVQYYNNIDPLQMYSLAEERNTLYPVVYRNYIYYLIDQNKEQFMNNVLKYINKEFKFPLIPFKIAVTGPPKCGKTLLAKRFQDRYGFSLITRGNAVRYVLKYLPECDLGRNMETVLRKGWELTDEMVIKSVQAASFDKKAASHGIVFDGFPNSLNEVKHLAFLDLLPNIVIDLKASSEQVLECLSQDIPKSPFPKYSKCFVLRFYELWSKDSGCFREWFDREYQATVSLPIDPSKWRLYHESKGYLESTFWEIKHYHQHISEDWPLRLGNMLVTPLEFLDRQTSYRHYCPLCLHFSNKLVSGGDPPDRTGLIQFRFNFYWICNDHVDFFLATPELYLPPYNNNNMPASLPKVVACHGTMPDNVYENGSCTVCYKTQVIITKGKLKFAVLYNDKIYLFDKKECLNTFLKNPQQFMFGIEFRAPVYSDLNYKELPILGMLEQYIAKEVIEAVCFISKRRPIIPGLDVKCSALIGLGLFMKSKNDKLDPNLKKYYDDGFELFNERRKKLLRYLDWMTTYRNPYLHYEDILPGFRLPPSVKSESLTTMVSKIVEKCVDNIDLYLHEGSGDE</sequence>
<evidence type="ECO:0000256" key="1">
    <source>
        <dbReference type="ARBA" id="ARBA00022679"/>
    </source>
</evidence>
<dbReference type="InParanoid" id="A0A6J2YUK9"/>
<dbReference type="InterPro" id="IPR027417">
    <property type="entry name" value="P-loop_NTPase"/>
</dbReference>
<dbReference type="Pfam" id="PF00406">
    <property type="entry name" value="ADK"/>
    <property type="match status" value="1"/>
</dbReference>
<dbReference type="Pfam" id="PF13207">
    <property type="entry name" value="AAA_17"/>
    <property type="match status" value="1"/>
</dbReference>
<evidence type="ECO:0000313" key="5">
    <source>
        <dbReference type="RefSeq" id="XP_030766969.1"/>
    </source>
</evidence>
<dbReference type="PANTHER" id="PTHR23359">
    <property type="entry name" value="NUCLEOTIDE KINASE"/>
    <property type="match status" value="1"/>
</dbReference>
<keyword evidence="2" id="KW-0547">Nucleotide-binding</keyword>
<dbReference type="GO" id="GO:0005524">
    <property type="term" value="F:ATP binding"/>
    <property type="evidence" value="ECO:0007669"/>
    <property type="project" value="InterPro"/>
</dbReference>
<dbReference type="GO" id="GO:0019205">
    <property type="term" value="F:nucleobase-containing compound kinase activity"/>
    <property type="evidence" value="ECO:0007669"/>
    <property type="project" value="InterPro"/>
</dbReference>
<dbReference type="OrthoDB" id="424823at2759"/>
<proteinExistence type="predicted"/>
<dbReference type="InterPro" id="IPR000850">
    <property type="entry name" value="Adenylat/UMP-CMP_kin"/>
</dbReference>